<evidence type="ECO:0000256" key="3">
    <source>
        <dbReference type="ARBA" id="ARBA00022729"/>
    </source>
</evidence>
<dbReference type="Gene3D" id="3.10.105.10">
    <property type="entry name" value="Dipeptide-binding Protein, Domain 3"/>
    <property type="match status" value="1"/>
</dbReference>
<dbReference type="InterPro" id="IPR039424">
    <property type="entry name" value="SBP_5"/>
</dbReference>
<proteinExistence type="inferred from homology"/>
<evidence type="ECO:0000256" key="1">
    <source>
        <dbReference type="ARBA" id="ARBA00005695"/>
    </source>
</evidence>
<keyword evidence="2" id="KW-0813">Transport</keyword>
<dbReference type="PROSITE" id="PS51257">
    <property type="entry name" value="PROKAR_LIPOPROTEIN"/>
    <property type="match status" value="1"/>
</dbReference>
<evidence type="ECO:0000313" key="7">
    <source>
        <dbReference type="Proteomes" id="UP001596074"/>
    </source>
</evidence>
<feature type="chain" id="PRO_5046753406" evidence="4">
    <location>
        <begin position="26"/>
        <end position="521"/>
    </location>
</feature>
<dbReference type="Proteomes" id="UP001596074">
    <property type="component" value="Unassembled WGS sequence"/>
</dbReference>
<dbReference type="RefSeq" id="WP_378286800.1">
    <property type="nucleotide sequence ID" value="NZ_JBHSON010000061.1"/>
</dbReference>
<comment type="caution">
    <text evidence="6">The sequence shown here is derived from an EMBL/GenBank/DDBJ whole genome shotgun (WGS) entry which is preliminary data.</text>
</comment>
<organism evidence="6 7">
    <name type="scientific">Actinomadura rugatobispora</name>
    <dbReference type="NCBI Taxonomy" id="1994"/>
    <lineage>
        <taxon>Bacteria</taxon>
        <taxon>Bacillati</taxon>
        <taxon>Actinomycetota</taxon>
        <taxon>Actinomycetes</taxon>
        <taxon>Streptosporangiales</taxon>
        <taxon>Thermomonosporaceae</taxon>
        <taxon>Actinomadura</taxon>
    </lineage>
</organism>
<evidence type="ECO:0000313" key="6">
    <source>
        <dbReference type="EMBL" id="MFC5750947.1"/>
    </source>
</evidence>
<evidence type="ECO:0000256" key="2">
    <source>
        <dbReference type="ARBA" id="ARBA00022448"/>
    </source>
</evidence>
<dbReference type="EMBL" id="JBHSON010000061">
    <property type="protein sequence ID" value="MFC5750947.1"/>
    <property type="molecule type" value="Genomic_DNA"/>
</dbReference>
<keyword evidence="3 4" id="KW-0732">Signal</keyword>
<keyword evidence="7" id="KW-1185">Reference proteome</keyword>
<dbReference type="Pfam" id="PF00496">
    <property type="entry name" value="SBP_bac_5"/>
    <property type="match status" value="1"/>
</dbReference>
<evidence type="ECO:0000256" key="4">
    <source>
        <dbReference type="SAM" id="SignalP"/>
    </source>
</evidence>
<dbReference type="InterPro" id="IPR030678">
    <property type="entry name" value="Peptide/Ni-bd"/>
</dbReference>
<name>A0ABW1A8N2_9ACTN</name>
<dbReference type="PANTHER" id="PTHR30290:SF9">
    <property type="entry name" value="OLIGOPEPTIDE-BINDING PROTEIN APPA"/>
    <property type="match status" value="1"/>
</dbReference>
<sequence>MVFRTRRFPAAVAACAMALVTAACSGPTVAKPAGPAGDPVPGGTARVVMMNEPRSLDPAAMSNVWAFNAVLGNALYGELMVNDVETGEIGYKMAESFTTKDGGATFELKLRDGLTFTDGDPLDAQAVKYNWDRIRNPATGSSSIREAAMITSTEVVDARTLKIGLRMPVPGYGQAVLAGAMNWIASPKALAKGQREFNARPIGAGPFTLKSWSRQDKIELVKNPKYWDSPKPYLDRIELRATPDSMQRLSSLISGGVDVAVDTSWKTIDKARKAGFPTQVVPLSGGQSLTMNTRKPPFNDLRARQAVAAALDLDSMNLSQYNGKGEVPTRLFSKTSPFYEDIVLTRSDKRAAQRLFDQLAAEGKPVSFTFTSQVSPESKAVAESIQAQLSAYKNVKVKIRSIVSAETASIYAKRDFEMLISSALIVDPEPQLWSVLHGRSSANLSGINDPQLNAALDQGRKSTSPEERKAAYKVVQERLVALIPVIYYTRAAPAVETATNVHGTRQYGFGSLMPEELWIQR</sequence>
<dbReference type="CDD" id="cd00995">
    <property type="entry name" value="PBP2_NikA_DppA_OppA_like"/>
    <property type="match status" value="1"/>
</dbReference>
<comment type="similarity">
    <text evidence="1">Belongs to the bacterial solute-binding protein 5 family.</text>
</comment>
<dbReference type="PANTHER" id="PTHR30290">
    <property type="entry name" value="PERIPLASMIC BINDING COMPONENT OF ABC TRANSPORTER"/>
    <property type="match status" value="1"/>
</dbReference>
<dbReference type="Gene3D" id="3.40.190.10">
    <property type="entry name" value="Periplasmic binding protein-like II"/>
    <property type="match status" value="1"/>
</dbReference>
<dbReference type="SUPFAM" id="SSF53850">
    <property type="entry name" value="Periplasmic binding protein-like II"/>
    <property type="match status" value="1"/>
</dbReference>
<feature type="domain" description="Solute-binding protein family 5" evidence="5">
    <location>
        <begin position="91"/>
        <end position="439"/>
    </location>
</feature>
<dbReference type="PIRSF" id="PIRSF002741">
    <property type="entry name" value="MppA"/>
    <property type="match status" value="1"/>
</dbReference>
<accession>A0ABW1A8N2</accession>
<evidence type="ECO:0000259" key="5">
    <source>
        <dbReference type="Pfam" id="PF00496"/>
    </source>
</evidence>
<dbReference type="InterPro" id="IPR000914">
    <property type="entry name" value="SBP_5_dom"/>
</dbReference>
<gene>
    <name evidence="6" type="ORF">ACFPZN_35470</name>
</gene>
<reference evidence="7" key="1">
    <citation type="journal article" date="2019" name="Int. J. Syst. Evol. Microbiol.">
        <title>The Global Catalogue of Microorganisms (GCM) 10K type strain sequencing project: providing services to taxonomists for standard genome sequencing and annotation.</title>
        <authorList>
            <consortium name="The Broad Institute Genomics Platform"/>
            <consortium name="The Broad Institute Genome Sequencing Center for Infectious Disease"/>
            <person name="Wu L."/>
            <person name="Ma J."/>
        </authorList>
    </citation>
    <scope>NUCLEOTIDE SEQUENCE [LARGE SCALE GENOMIC DNA]</scope>
    <source>
        <strain evidence="7">KCTC 42087</strain>
    </source>
</reference>
<protein>
    <submittedName>
        <fullName evidence="6">ABC transporter substrate-binding protein</fullName>
    </submittedName>
</protein>
<feature type="signal peptide" evidence="4">
    <location>
        <begin position="1"/>
        <end position="25"/>
    </location>
</feature>